<name>A0ABV6T9R0_9ACTN</name>
<accession>A0ABV6T9R0</accession>
<evidence type="ECO:0000256" key="1">
    <source>
        <dbReference type="SAM" id="MobiDB-lite"/>
    </source>
</evidence>
<organism evidence="2 4">
    <name type="scientific">Streptomyces noboritoensis</name>
    <dbReference type="NCBI Taxonomy" id="67337"/>
    <lineage>
        <taxon>Bacteria</taxon>
        <taxon>Bacillati</taxon>
        <taxon>Actinomycetota</taxon>
        <taxon>Actinomycetes</taxon>
        <taxon>Kitasatosporales</taxon>
        <taxon>Streptomycetaceae</taxon>
        <taxon>Streptomyces</taxon>
    </lineage>
</organism>
<evidence type="ECO:0000313" key="4">
    <source>
        <dbReference type="Proteomes" id="UP001589887"/>
    </source>
</evidence>
<keyword evidence="4" id="KW-1185">Reference proteome</keyword>
<dbReference type="Proteomes" id="UP001589887">
    <property type="component" value="Unassembled WGS sequence"/>
</dbReference>
<feature type="compositionally biased region" description="Basic and acidic residues" evidence="1">
    <location>
        <begin position="24"/>
        <end position="38"/>
    </location>
</feature>
<sequence length="106" mass="11349">MRHVGDGGLHARSLRRVRGRPSHLPHDCRLHPARDGRLLRGRSAPTGASAGAPTRCRQKVEPLTAALRTRVRGELAVGAEEAGPRAALASPIPVLVRWEHTGNPPA</sequence>
<dbReference type="EMBL" id="JBHMQV010000001">
    <property type="protein sequence ID" value="MFC0842531.1"/>
    <property type="molecule type" value="Genomic_DNA"/>
</dbReference>
<dbReference type="EMBL" id="JBHMQV010000004">
    <property type="protein sequence ID" value="MFC0843413.1"/>
    <property type="molecule type" value="Genomic_DNA"/>
</dbReference>
<gene>
    <name evidence="2" type="ORF">ACFH04_02120</name>
    <name evidence="3" type="ORF">ACFH04_06635</name>
</gene>
<evidence type="ECO:0000313" key="3">
    <source>
        <dbReference type="EMBL" id="MFC0843413.1"/>
    </source>
</evidence>
<proteinExistence type="predicted"/>
<comment type="caution">
    <text evidence="2">The sequence shown here is derived from an EMBL/GenBank/DDBJ whole genome shotgun (WGS) entry which is preliminary data.</text>
</comment>
<reference evidence="2 4" key="1">
    <citation type="submission" date="2024-09" db="EMBL/GenBank/DDBJ databases">
        <authorList>
            <person name="Sun Q."/>
            <person name="Mori K."/>
        </authorList>
    </citation>
    <scope>NUCLEOTIDE SEQUENCE [LARGE SCALE GENOMIC DNA]</scope>
    <source>
        <strain evidence="2 4">JCM 4557</strain>
    </source>
</reference>
<evidence type="ECO:0000313" key="2">
    <source>
        <dbReference type="EMBL" id="MFC0842531.1"/>
    </source>
</evidence>
<dbReference type="RefSeq" id="WP_394316375.1">
    <property type="nucleotide sequence ID" value="NZ_JBHMQV010000001.1"/>
</dbReference>
<feature type="region of interest" description="Disordered" evidence="1">
    <location>
        <begin position="1"/>
        <end position="57"/>
    </location>
</feature>
<feature type="compositionally biased region" description="Basic residues" evidence="1">
    <location>
        <begin position="12"/>
        <end position="23"/>
    </location>
</feature>
<protein>
    <submittedName>
        <fullName evidence="2">Uncharacterized protein</fullName>
    </submittedName>
</protein>